<dbReference type="Pfam" id="PF09346">
    <property type="entry name" value="SMI1_KNR4"/>
    <property type="match status" value="1"/>
</dbReference>
<accession>A0A820CW19</accession>
<dbReference type="AlphaFoldDB" id="A0A820CW19"/>
<comment type="caution">
    <text evidence="3">The sequence shown here is derived from an EMBL/GenBank/DDBJ whole genome shotgun (WGS) entry which is preliminary data.</text>
</comment>
<dbReference type="Proteomes" id="UP000663860">
    <property type="component" value="Unassembled WGS sequence"/>
</dbReference>
<proteinExistence type="predicted"/>
<dbReference type="InterPro" id="IPR037883">
    <property type="entry name" value="Knr4/Smi1-like_sf"/>
</dbReference>
<dbReference type="EMBL" id="CAJOBB010008757">
    <property type="protein sequence ID" value="CAF4214572.1"/>
    <property type="molecule type" value="Genomic_DNA"/>
</dbReference>
<protein>
    <recommendedName>
        <fullName evidence="1">Knr4/Smi1-like domain-containing protein</fullName>
    </recommendedName>
</protein>
<organism evidence="3 4">
    <name type="scientific">Adineta steineri</name>
    <dbReference type="NCBI Taxonomy" id="433720"/>
    <lineage>
        <taxon>Eukaryota</taxon>
        <taxon>Metazoa</taxon>
        <taxon>Spiralia</taxon>
        <taxon>Gnathifera</taxon>
        <taxon>Rotifera</taxon>
        <taxon>Eurotatoria</taxon>
        <taxon>Bdelloidea</taxon>
        <taxon>Adinetida</taxon>
        <taxon>Adinetidae</taxon>
        <taxon>Adineta</taxon>
    </lineage>
</organism>
<sequence length="220" mass="25568">MDIANLWEQLNDALDYAPNFQNKSIAGVDEETILQIESKLGIKLPEDTRDAIKIHNGREHIDYGLYYRLATTDLLPITKWRPYEKEDEDSVTLFFECLSKGKNKCMDKNIYDDARDHLGAYNNITENIRKQSNDRTIITDDDLMNNEAFSTLPCELLIIGEGMDDYTEQYLLSIRSGRIYMAIHNLPEWGLIGTFGDWIQMGIKNAIKEKRRIMKQHENI</sequence>
<evidence type="ECO:0000313" key="4">
    <source>
        <dbReference type="Proteomes" id="UP000663868"/>
    </source>
</evidence>
<dbReference type="EMBL" id="CAJNOE010003126">
    <property type="protein sequence ID" value="CAF1499161.1"/>
    <property type="molecule type" value="Genomic_DNA"/>
</dbReference>
<evidence type="ECO:0000313" key="3">
    <source>
        <dbReference type="EMBL" id="CAF4214572.1"/>
    </source>
</evidence>
<gene>
    <name evidence="2" type="ORF">IZO911_LOCUS44916</name>
    <name evidence="3" type="ORF">KXQ929_LOCUS40847</name>
</gene>
<dbReference type="Gene3D" id="3.40.1580.10">
    <property type="entry name" value="SMI1/KNR4-like"/>
    <property type="match status" value="1"/>
</dbReference>
<name>A0A820CW19_9BILA</name>
<dbReference type="InterPro" id="IPR018958">
    <property type="entry name" value="Knr4/Smi1-like_dom"/>
</dbReference>
<feature type="domain" description="Knr4/Smi1-like" evidence="1">
    <location>
        <begin position="27"/>
        <end position="201"/>
    </location>
</feature>
<evidence type="ECO:0000259" key="1">
    <source>
        <dbReference type="SMART" id="SM00860"/>
    </source>
</evidence>
<evidence type="ECO:0000313" key="2">
    <source>
        <dbReference type="EMBL" id="CAF1499161.1"/>
    </source>
</evidence>
<dbReference type="SMART" id="SM00860">
    <property type="entry name" value="SMI1_KNR4"/>
    <property type="match status" value="1"/>
</dbReference>
<dbReference type="Proteomes" id="UP000663868">
    <property type="component" value="Unassembled WGS sequence"/>
</dbReference>
<reference evidence="3" key="1">
    <citation type="submission" date="2021-02" db="EMBL/GenBank/DDBJ databases">
        <authorList>
            <person name="Nowell W R."/>
        </authorList>
    </citation>
    <scope>NUCLEOTIDE SEQUENCE</scope>
</reference>
<dbReference type="SUPFAM" id="SSF160631">
    <property type="entry name" value="SMI1/KNR4-like"/>
    <property type="match status" value="1"/>
</dbReference>